<gene>
    <name evidence="1" type="ORF">L3Q82_025274</name>
</gene>
<proteinExistence type="predicted"/>
<sequence>GLVYIWINSVFVWLLLVCLSSTEIDIWVFPGPGTTEGASGVHSCPRMEAFVSLRPPRVAGSHDACITNLTALDCDCRTHISAVDILTDVLFRFLPPPIFLDPQVFTIFAFATTGGYSGTSHFTVKCPDTTEAMDIKPVFGYPFRLAAHPYKIPTCNSTPSNQTFLQGDFSSSAEFYVCVGVFGFLYCTATLILYLGYQNVYRQTARGPIIDLVITGAFAFLWLVSSSAWAKGLTDIKWATNPIHLVEACPKTCHAGDFPSIGRLNAS</sequence>
<dbReference type="EMBL" id="CM041537">
    <property type="protein sequence ID" value="KAI3370510.1"/>
    <property type="molecule type" value="Genomic_DNA"/>
</dbReference>
<keyword evidence="2" id="KW-1185">Reference proteome</keyword>
<name>A0ACB8WS87_9TELE</name>
<evidence type="ECO:0000313" key="1">
    <source>
        <dbReference type="EMBL" id="KAI3370510.1"/>
    </source>
</evidence>
<reference evidence="1" key="1">
    <citation type="submission" date="2022-04" db="EMBL/GenBank/DDBJ databases">
        <title>Jade perch genome.</title>
        <authorList>
            <person name="Chao B."/>
        </authorList>
    </citation>
    <scope>NUCLEOTIDE SEQUENCE</scope>
    <source>
        <strain evidence="1">CB-2022</strain>
    </source>
</reference>
<evidence type="ECO:0000313" key="2">
    <source>
        <dbReference type="Proteomes" id="UP000831701"/>
    </source>
</evidence>
<organism evidence="1 2">
    <name type="scientific">Scortum barcoo</name>
    <name type="common">barcoo grunter</name>
    <dbReference type="NCBI Taxonomy" id="214431"/>
    <lineage>
        <taxon>Eukaryota</taxon>
        <taxon>Metazoa</taxon>
        <taxon>Chordata</taxon>
        <taxon>Craniata</taxon>
        <taxon>Vertebrata</taxon>
        <taxon>Euteleostomi</taxon>
        <taxon>Actinopterygii</taxon>
        <taxon>Neopterygii</taxon>
        <taxon>Teleostei</taxon>
        <taxon>Neoteleostei</taxon>
        <taxon>Acanthomorphata</taxon>
        <taxon>Eupercaria</taxon>
        <taxon>Centrarchiformes</taxon>
        <taxon>Terapontoidei</taxon>
        <taxon>Terapontidae</taxon>
        <taxon>Scortum</taxon>
    </lineage>
</organism>
<dbReference type="Proteomes" id="UP000831701">
    <property type="component" value="Chromosome 7"/>
</dbReference>
<feature type="non-terminal residue" evidence="1">
    <location>
        <position position="267"/>
    </location>
</feature>
<accession>A0ACB8WS87</accession>
<comment type="caution">
    <text evidence="1">The sequence shown here is derived from an EMBL/GenBank/DDBJ whole genome shotgun (WGS) entry which is preliminary data.</text>
</comment>
<protein>
    <submittedName>
        <fullName evidence="1">Uncharacterized protein</fullName>
    </submittedName>
</protein>
<feature type="non-terminal residue" evidence="1">
    <location>
        <position position="1"/>
    </location>
</feature>